<dbReference type="SUPFAM" id="SSF69572">
    <property type="entry name" value="Activating enzymes of the ubiquitin-like proteins"/>
    <property type="match status" value="1"/>
</dbReference>
<dbReference type="Pfam" id="PF14461">
    <property type="entry name" value="Prok-E2_B"/>
    <property type="match status" value="1"/>
</dbReference>
<keyword evidence="3" id="KW-1185">Reference proteome</keyword>
<dbReference type="InterPro" id="IPR035985">
    <property type="entry name" value="Ubiquitin-activating_enz"/>
</dbReference>
<reference evidence="3" key="1">
    <citation type="journal article" date="2019" name="Int. J. Syst. Evol. Microbiol.">
        <title>The Global Catalogue of Microorganisms (GCM) 10K type strain sequencing project: providing services to taxonomists for standard genome sequencing and annotation.</title>
        <authorList>
            <consortium name="The Broad Institute Genomics Platform"/>
            <consortium name="The Broad Institute Genome Sequencing Center for Infectious Disease"/>
            <person name="Wu L."/>
            <person name="Ma J."/>
        </authorList>
    </citation>
    <scope>NUCLEOTIDE SEQUENCE [LARGE SCALE GENOMIC DNA]</scope>
    <source>
        <strain evidence="3">CGMCC 1.15407</strain>
    </source>
</reference>
<dbReference type="Gene3D" id="3.40.50.720">
    <property type="entry name" value="NAD(P)-binding Rossmann-like Domain"/>
    <property type="match status" value="1"/>
</dbReference>
<proteinExistence type="predicted"/>
<dbReference type="InterPro" id="IPR032701">
    <property type="entry name" value="Prok-E2_B_dom"/>
</dbReference>
<organism evidence="2 3">
    <name type="scientific">Echinicola rosea</name>
    <dbReference type="NCBI Taxonomy" id="1807691"/>
    <lineage>
        <taxon>Bacteria</taxon>
        <taxon>Pseudomonadati</taxon>
        <taxon>Bacteroidota</taxon>
        <taxon>Cytophagia</taxon>
        <taxon>Cytophagales</taxon>
        <taxon>Cyclobacteriaceae</taxon>
        <taxon>Echinicola</taxon>
    </lineage>
</organism>
<dbReference type="EMBL" id="BMIU01000036">
    <property type="protein sequence ID" value="GGF50884.1"/>
    <property type="molecule type" value="Genomic_DNA"/>
</dbReference>
<gene>
    <name evidence="2" type="ORF">GCM10011339_44280</name>
</gene>
<accession>A0ABQ1VBE0</accession>
<comment type="caution">
    <text evidence="2">The sequence shown here is derived from an EMBL/GenBank/DDBJ whole genome shotgun (WGS) entry which is preliminary data.</text>
</comment>
<evidence type="ECO:0000259" key="1">
    <source>
        <dbReference type="Pfam" id="PF14461"/>
    </source>
</evidence>
<name>A0ABQ1VBE0_9BACT</name>
<protein>
    <recommendedName>
        <fullName evidence="1">Prokaryotic E2 family B domain-containing protein</fullName>
    </recommendedName>
</protein>
<dbReference type="RefSeq" id="WP_137401338.1">
    <property type="nucleotide sequence ID" value="NZ_BMIU01000036.1"/>
</dbReference>
<evidence type="ECO:0000313" key="2">
    <source>
        <dbReference type="EMBL" id="GGF50884.1"/>
    </source>
</evidence>
<sequence length="587" mass="67931">MIDHEDAKKIAYEKIKKVENVKILSSEERRRDFPNSSLEIWEVSTEILLDDNILKPIKFILLFLPDFPLSFPTVLLSKDDYEKTKHIPHVDVNRLVCTFQNHSKPNPDKPSEVVLETLRRSKRIIEDGLNGVNTSDFDEEFMSYWQSKYSTKDSVSANIILLTKLPVGKNLKFIKLSKSFNEISIVIHQEEDIAIRFKSFLTKSGIYFTETQGFFLGNWDNKLLPPFDWTNRQVIDLVKTEFPLKFKEYCDFLNNKKLNPKLILFSKHLNGEIKYFGWFHKTPNLKRNGFRPNTLQPVKAMSIFEGNEHLFRLSPELINSSRLVKRSAGPQQNIGKQFIYSMTGLGSIGSNLVHFLKSDPNAEFRLIDNDILKPENIGRHLLGFSYLNWYKTSGIEDYLKNNSPLRAVSIRKSSIYDIIINETEYINESDILIVCIGEENIERWIASKLEENVIKVPIIFIWVEPYLAGGHCVYITPNENNFSSFFDEHGLFKFNIIHRDEYLLNNPILTLKEAGCQTHFTPYAADQVLSFLGVLYPYISNVIANEEKNCKSFTWVGNKSQIISNNIRISEFGSNLTEGSINLNHLW</sequence>
<dbReference type="Proteomes" id="UP000647339">
    <property type="component" value="Unassembled WGS sequence"/>
</dbReference>
<evidence type="ECO:0000313" key="3">
    <source>
        <dbReference type="Proteomes" id="UP000647339"/>
    </source>
</evidence>
<feature type="domain" description="Prokaryotic E2 family B" evidence="1">
    <location>
        <begin position="56"/>
        <end position="149"/>
    </location>
</feature>